<feature type="region of interest" description="Disordered" evidence="1">
    <location>
        <begin position="1"/>
        <end position="33"/>
    </location>
</feature>
<evidence type="ECO:0000313" key="3">
    <source>
        <dbReference type="WBParaSite" id="maker-E.canG7_contigs_2865-snap-gene-0.21-mRNA-1"/>
    </source>
</evidence>
<name>A0A915EXP7_9CEST</name>
<dbReference type="WBParaSite" id="maker-E.canG7_contigs_2865-snap-gene-0.21-mRNA-1">
    <property type="protein sequence ID" value="maker-E.canG7_contigs_2865-snap-gene-0.21-mRNA-1"/>
    <property type="gene ID" value="EcG7_05648"/>
</dbReference>
<dbReference type="Proteomes" id="UP000887562">
    <property type="component" value="Unplaced"/>
</dbReference>
<proteinExistence type="predicted"/>
<evidence type="ECO:0000313" key="2">
    <source>
        <dbReference type="Proteomes" id="UP000887562"/>
    </source>
</evidence>
<protein>
    <submittedName>
        <fullName evidence="3">Uncharacterized protein</fullName>
    </submittedName>
</protein>
<sequence>VEIKRTRKRKADDQSKPFECPHVSSQMESRNEENLKPLMSKSTSYFVAPPGFVHLRRAFPLGKGGDIEIIMIISSTTKKFNKKWHLAHCFSKYCEVKSYLICFLQNTLSQNKESSELYQALLGNETVAYKMSPITSTAKITNAEDILTFSPSDCLSISNYISGFQTSFCAPDVVPLPVLLVPTPVSPQSKASRQSETLGKSICFKTSSDMAKTVAYPLANSPAFNITEIHNTPVISLSLPCTLLWYWIWRHPLHGILETTHPRHHHGIGCDLTRFDLNREHPIRTLANMETFT</sequence>
<reference evidence="3" key="1">
    <citation type="submission" date="2022-11" db="UniProtKB">
        <authorList>
            <consortium name="WormBaseParasite"/>
        </authorList>
    </citation>
    <scope>IDENTIFICATION</scope>
</reference>
<accession>A0A915EXP7</accession>
<dbReference type="AlphaFoldDB" id="A0A915EXP7"/>
<feature type="compositionally biased region" description="Basic and acidic residues" evidence="1">
    <location>
        <begin position="1"/>
        <end position="16"/>
    </location>
</feature>
<evidence type="ECO:0000256" key="1">
    <source>
        <dbReference type="SAM" id="MobiDB-lite"/>
    </source>
</evidence>
<organism evidence="2 3">
    <name type="scientific">Echinococcus canadensis</name>
    <dbReference type="NCBI Taxonomy" id="519352"/>
    <lineage>
        <taxon>Eukaryota</taxon>
        <taxon>Metazoa</taxon>
        <taxon>Spiralia</taxon>
        <taxon>Lophotrochozoa</taxon>
        <taxon>Platyhelminthes</taxon>
        <taxon>Cestoda</taxon>
        <taxon>Eucestoda</taxon>
        <taxon>Cyclophyllidea</taxon>
        <taxon>Taeniidae</taxon>
        <taxon>Echinococcus</taxon>
        <taxon>Echinococcus canadensis group</taxon>
    </lineage>
</organism>
<keyword evidence="2" id="KW-1185">Reference proteome</keyword>